<dbReference type="Gene3D" id="1.25.10.90">
    <property type="match status" value="1"/>
</dbReference>
<reference evidence="1" key="2">
    <citation type="journal article" date="2021" name="PeerJ">
        <title>Extensive microbial diversity within the chicken gut microbiome revealed by metagenomics and culture.</title>
        <authorList>
            <person name="Gilroy R."/>
            <person name="Ravi A."/>
            <person name="Getino M."/>
            <person name="Pursley I."/>
            <person name="Horton D.L."/>
            <person name="Alikhan N.F."/>
            <person name="Baker D."/>
            <person name="Gharbi K."/>
            <person name="Hall N."/>
            <person name="Watson M."/>
            <person name="Adriaenssens E.M."/>
            <person name="Foster-Nyarko E."/>
            <person name="Jarju S."/>
            <person name="Secka A."/>
            <person name="Antonio M."/>
            <person name="Oren A."/>
            <person name="Chaudhuri R.R."/>
            <person name="La Ragione R."/>
            <person name="Hildebrand F."/>
            <person name="Pallen M.J."/>
        </authorList>
    </citation>
    <scope>NUCLEOTIDE SEQUENCE</scope>
    <source>
        <strain evidence="1">ChiW16-3235</strain>
    </source>
</reference>
<dbReference type="EMBL" id="DVHK01000093">
    <property type="protein sequence ID" value="HIR67262.1"/>
    <property type="molecule type" value="Genomic_DNA"/>
</dbReference>
<dbReference type="InterPro" id="IPR016024">
    <property type="entry name" value="ARM-type_fold"/>
</dbReference>
<evidence type="ECO:0000313" key="2">
    <source>
        <dbReference type="Proteomes" id="UP000823913"/>
    </source>
</evidence>
<dbReference type="Pfam" id="PF08713">
    <property type="entry name" value="DNA_alkylation"/>
    <property type="match status" value="1"/>
</dbReference>
<dbReference type="InterPro" id="IPR014825">
    <property type="entry name" value="DNA_alkylation"/>
</dbReference>
<dbReference type="SUPFAM" id="SSF48371">
    <property type="entry name" value="ARM repeat"/>
    <property type="match status" value="1"/>
</dbReference>
<dbReference type="PANTHER" id="PTHR34070">
    <property type="entry name" value="ARMADILLO-TYPE FOLD"/>
    <property type="match status" value="1"/>
</dbReference>
<evidence type="ECO:0000313" key="1">
    <source>
        <dbReference type="EMBL" id="HIR67262.1"/>
    </source>
</evidence>
<sequence>MMNYRELLNELEGLADEKYRAFHKKLLKNDNVNVIGVKIPVLRKIARSFRGCEDELMSFPDEFYEVTFIKLTAVANLPYEQFILRLDSCVKLMDNWATCDCFSPKCVAKHREEFIPNIEKYLSQPREFSQRFALTTLLSFYVEEKYIDYIFSCCCRADSSLYYVHMAVAWLVAEVLAKHYERGEEFLKHGLLDKKTHNKAIQKAKESYRLTPEQKINLNNLKR</sequence>
<organism evidence="1 2">
    <name type="scientific">Candidatus Coproplasma avicola</name>
    <dbReference type="NCBI Taxonomy" id="2840744"/>
    <lineage>
        <taxon>Bacteria</taxon>
        <taxon>Bacillati</taxon>
        <taxon>Bacillota</taxon>
        <taxon>Clostridia</taxon>
        <taxon>Eubacteriales</taxon>
        <taxon>Candidatus Coproplasma</taxon>
    </lineage>
</organism>
<accession>A0A9D1E6X1</accession>
<dbReference type="CDD" id="cd06561">
    <property type="entry name" value="AlkD_like"/>
    <property type="match status" value="1"/>
</dbReference>
<dbReference type="AlphaFoldDB" id="A0A9D1E6X1"/>
<name>A0A9D1E6X1_9FIRM</name>
<dbReference type="PANTHER" id="PTHR34070:SF1">
    <property type="entry name" value="DNA ALKYLATION REPAIR PROTEIN"/>
    <property type="match status" value="1"/>
</dbReference>
<comment type="caution">
    <text evidence="1">The sequence shown here is derived from an EMBL/GenBank/DDBJ whole genome shotgun (WGS) entry which is preliminary data.</text>
</comment>
<gene>
    <name evidence="1" type="ORF">IAB94_04375</name>
</gene>
<protein>
    <submittedName>
        <fullName evidence="1">DNA alkylation repair protein</fullName>
    </submittedName>
</protein>
<dbReference type="Proteomes" id="UP000823913">
    <property type="component" value="Unassembled WGS sequence"/>
</dbReference>
<proteinExistence type="predicted"/>
<reference evidence="1" key="1">
    <citation type="submission" date="2020-10" db="EMBL/GenBank/DDBJ databases">
        <authorList>
            <person name="Gilroy R."/>
        </authorList>
    </citation>
    <scope>NUCLEOTIDE SEQUENCE</scope>
    <source>
        <strain evidence="1">ChiW16-3235</strain>
    </source>
</reference>